<name>A0A9K3L4H0_9STRA</name>
<proteinExistence type="predicted"/>
<feature type="compositionally biased region" description="Polar residues" evidence="1">
    <location>
        <begin position="1"/>
        <end position="31"/>
    </location>
</feature>
<sequence length="681" mass="75192">MMPTKSPTNAPTPNVVQTPTRSPTKRPTNVPTPFMPTEIPNTNRPTLVTESVLLRSDKGLNAWEIYQGLASLTHINSENPPNYAFVASGGAAGDGSYVVSESQSYTLLITGIVLASWEEHAGKVAGANRAAAIESFEGYFNFWKNMCVSSSQHDRHCQNGGNYCSGSVCLPDWKHWKTGGSVETGAAPDADEDAIVGIILAVSAVANDISKPKWYDEARSWADASSTAFFRFNVDSSKSGYRMVKLGSCWGGWDNNGNNPSYHSPGSYRIMRDFQQSYDGPRNGYNAVTQSEWNGLISTSYKVLLAVQCPAVSGVQGALVPNWATIGLDSSNQIRHSGGSFSGSGTPQYQYGAEASRTTFRVAMDAAFYPESSLDWSPYLSAFHWRLKNYFDPQNRSWPSNTFQSCRGPNTSRDIQVFGDWSNNAFIYGPTYTSLIAASPSIQNAQSMVDAAANILKSNFPSEYFARSWTLISSLVLSGAMERKCCLWREDADSEKLQKGLESVATAFLFRCPDGVYPGEYLVQNELVDGFDIEVEKVDPDSEKLQKGLESVATAFLFRCPDGVYPGEYLVQNELVDGFDIEVEKVDPDSKKLQKGLESVAMAFLFRCPDGVYPGEYLVQNELVDGFDIEVEKVDPAELFDFSRGIWEHSKKWRQWISPDSSLEVWVQKGYSCPEQSVPPR</sequence>
<dbReference type="OrthoDB" id="430682at2759"/>
<dbReference type="AlphaFoldDB" id="A0A9K3L4H0"/>
<reference evidence="2" key="1">
    <citation type="journal article" date="2021" name="Sci. Rep.">
        <title>Diploid genomic architecture of Nitzschia inconspicua, an elite biomass production diatom.</title>
        <authorList>
            <person name="Oliver A."/>
            <person name="Podell S."/>
            <person name="Pinowska A."/>
            <person name="Traller J.C."/>
            <person name="Smith S.R."/>
            <person name="McClure R."/>
            <person name="Beliaev A."/>
            <person name="Bohutskyi P."/>
            <person name="Hill E.A."/>
            <person name="Rabines A."/>
            <person name="Zheng H."/>
            <person name="Allen L.Z."/>
            <person name="Kuo A."/>
            <person name="Grigoriev I.V."/>
            <person name="Allen A.E."/>
            <person name="Hazlebeck D."/>
            <person name="Allen E.E."/>
        </authorList>
    </citation>
    <scope>NUCLEOTIDE SEQUENCE</scope>
    <source>
        <strain evidence="2">Hildebrandi</strain>
    </source>
</reference>
<organism evidence="2 3">
    <name type="scientific">Nitzschia inconspicua</name>
    <dbReference type="NCBI Taxonomy" id="303405"/>
    <lineage>
        <taxon>Eukaryota</taxon>
        <taxon>Sar</taxon>
        <taxon>Stramenopiles</taxon>
        <taxon>Ochrophyta</taxon>
        <taxon>Bacillariophyta</taxon>
        <taxon>Bacillariophyceae</taxon>
        <taxon>Bacillariophycidae</taxon>
        <taxon>Bacillariales</taxon>
        <taxon>Bacillariaceae</taxon>
        <taxon>Nitzschia</taxon>
    </lineage>
</organism>
<dbReference type="Proteomes" id="UP000693970">
    <property type="component" value="Unassembled WGS sequence"/>
</dbReference>
<reference evidence="2" key="2">
    <citation type="submission" date="2021-04" db="EMBL/GenBank/DDBJ databases">
        <authorList>
            <person name="Podell S."/>
        </authorList>
    </citation>
    <scope>NUCLEOTIDE SEQUENCE</scope>
    <source>
        <strain evidence="2">Hildebrandi</strain>
    </source>
</reference>
<protein>
    <submittedName>
        <fullName evidence="2">Uncharacterized protein</fullName>
    </submittedName>
</protein>
<feature type="region of interest" description="Disordered" evidence="1">
    <location>
        <begin position="1"/>
        <end position="42"/>
    </location>
</feature>
<evidence type="ECO:0000313" key="3">
    <source>
        <dbReference type="Proteomes" id="UP000693970"/>
    </source>
</evidence>
<evidence type="ECO:0000256" key="1">
    <source>
        <dbReference type="SAM" id="MobiDB-lite"/>
    </source>
</evidence>
<evidence type="ECO:0000313" key="2">
    <source>
        <dbReference type="EMBL" id="KAG7354600.1"/>
    </source>
</evidence>
<accession>A0A9K3L4H0</accession>
<keyword evidence="3" id="KW-1185">Reference proteome</keyword>
<comment type="caution">
    <text evidence="2">The sequence shown here is derived from an EMBL/GenBank/DDBJ whole genome shotgun (WGS) entry which is preliminary data.</text>
</comment>
<gene>
    <name evidence="2" type="ORF">IV203_003956</name>
</gene>
<dbReference type="EMBL" id="JAGRRH010000016">
    <property type="protein sequence ID" value="KAG7354600.1"/>
    <property type="molecule type" value="Genomic_DNA"/>
</dbReference>